<evidence type="ECO:0000313" key="4">
    <source>
        <dbReference type="Proteomes" id="UP001519345"/>
    </source>
</evidence>
<keyword evidence="1" id="KW-0472">Membrane</keyword>
<dbReference type="Pfam" id="PF09648">
    <property type="entry name" value="YycI"/>
    <property type="match status" value="1"/>
</dbReference>
<dbReference type="Proteomes" id="UP001519345">
    <property type="component" value="Unassembled WGS sequence"/>
</dbReference>
<sequence>MQWSKIKTLFILCFFILNIYLLIEFLNKQEQADLGVLEEQESSIEDQLESENITIDDIHIDVTEESYISAEQKEFSQQEREQIADFDDQNTEVINDSIIVSQFEESISIPDDASGDDILTILEDNILYLEEYVFGEWNNEMNVLVFFQEKNERSVYYNRSGIVLVFLDEENNMEFYTQTILEDAESQGDSRTLIQPIRAVEALYVNNELYPNEAVMSMDIGFYTRVPLENNEQVFAPTYKITLDTSNDEQEYFVNAIEGTVLNNRYTDFLDEPIESIVANIETMDDDSELKNDVLERMEPMLDEDNGVN</sequence>
<gene>
    <name evidence="3" type="ORF">J2Z83_003438</name>
</gene>
<evidence type="ECO:0000313" key="3">
    <source>
        <dbReference type="EMBL" id="MBP1971299.1"/>
    </source>
</evidence>
<organism evidence="3 4">
    <name type="scientific">Virgibacillus natechei</name>
    <dbReference type="NCBI Taxonomy" id="1216297"/>
    <lineage>
        <taxon>Bacteria</taxon>
        <taxon>Bacillati</taxon>
        <taxon>Bacillota</taxon>
        <taxon>Bacilli</taxon>
        <taxon>Bacillales</taxon>
        <taxon>Bacillaceae</taxon>
        <taxon>Virgibacillus</taxon>
    </lineage>
</organism>
<proteinExistence type="predicted"/>
<comment type="caution">
    <text evidence="3">The sequence shown here is derived from an EMBL/GenBank/DDBJ whole genome shotgun (WGS) entry which is preliminary data.</text>
</comment>
<dbReference type="RefSeq" id="WP_209464363.1">
    <property type="nucleotide sequence ID" value="NZ_CP110224.1"/>
</dbReference>
<name>A0ABS4IK11_9BACI</name>
<dbReference type="InterPro" id="IPR018604">
    <property type="entry name" value="YycI-like"/>
</dbReference>
<dbReference type="EMBL" id="JAGGKX010000024">
    <property type="protein sequence ID" value="MBP1971299.1"/>
    <property type="molecule type" value="Genomic_DNA"/>
</dbReference>
<keyword evidence="1" id="KW-1133">Transmembrane helix</keyword>
<reference evidence="3 4" key="1">
    <citation type="submission" date="2021-03" db="EMBL/GenBank/DDBJ databases">
        <title>Genomic Encyclopedia of Type Strains, Phase IV (KMG-IV): sequencing the most valuable type-strain genomes for metagenomic binning, comparative biology and taxonomic classification.</title>
        <authorList>
            <person name="Goeker M."/>
        </authorList>
    </citation>
    <scope>NUCLEOTIDE SEQUENCE [LARGE SCALE GENOMIC DNA]</scope>
    <source>
        <strain evidence="3 4">DSM 25609</strain>
    </source>
</reference>
<accession>A0ABS4IK11</accession>
<keyword evidence="1" id="KW-0812">Transmembrane</keyword>
<evidence type="ECO:0000259" key="2">
    <source>
        <dbReference type="Pfam" id="PF09648"/>
    </source>
</evidence>
<dbReference type="Gene3D" id="2.40.128.690">
    <property type="entry name" value="YycH protein, domain 3-like"/>
    <property type="match status" value="1"/>
</dbReference>
<feature type="transmembrane region" description="Helical" evidence="1">
    <location>
        <begin position="6"/>
        <end position="23"/>
    </location>
</feature>
<feature type="domain" description="Regulatory protein YycH-like" evidence="2">
    <location>
        <begin position="36"/>
        <end position="257"/>
    </location>
</feature>
<evidence type="ECO:0000256" key="1">
    <source>
        <dbReference type="SAM" id="Phobius"/>
    </source>
</evidence>
<keyword evidence="4" id="KW-1185">Reference proteome</keyword>
<protein>
    <submittedName>
        <fullName evidence="3">Regulatory protein YycI of two-component signal transduction system YycFG</fullName>
    </submittedName>
</protein>